<dbReference type="SUPFAM" id="SSF53448">
    <property type="entry name" value="Nucleotide-diphospho-sugar transferases"/>
    <property type="match status" value="1"/>
</dbReference>
<dbReference type="Proteomes" id="UP000232883">
    <property type="component" value="Chromosome"/>
</dbReference>
<dbReference type="CDD" id="cd04186">
    <property type="entry name" value="GT_2_like_c"/>
    <property type="match status" value="1"/>
</dbReference>
<keyword evidence="4" id="KW-1185">Reference proteome</keyword>
<dbReference type="PANTHER" id="PTHR43179">
    <property type="entry name" value="RHAMNOSYLTRANSFERASE WBBL"/>
    <property type="match status" value="1"/>
</dbReference>
<name>A0A2K8YYM2_9BACT</name>
<feature type="transmembrane region" description="Helical" evidence="1">
    <location>
        <begin position="260"/>
        <end position="280"/>
    </location>
</feature>
<keyword evidence="1" id="KW-1133">Transmembrane helix</keyword>
<dbReference type="PANTHER" id="PTHR43179:SF7">
    <property type="entry name" value="RHAMNOSYLTRANSFERASE WBBL"/>
    <property type="match status" value="1"/>
</dbReference>
<dbReference type="InterPro" id="IPR029044">
    <property type="entry name" value="Nucleotide-diphossugar_trans"/>
</dbReference>
<dbReference type="InterPro" id="IPR001173">
    <property type="entry name" value="Glyco_trans_2-like"/>
</dbReference>
<protein>
    <submittedName>
        <fullName evidence="3">Family 2 glycosyl transferase</fullName>
    </submittedName>
</protein>
<dbReference type="OrthoDB" id="9771846at2"/>
<feature type="domain" description="Glycosyltransferase 2-like" evidence="2">
    <location>
        <begin position="7"/>
        <end position="132"/>
    </location>
</feature>
<keyword evidence="1" id="KW-0472">Membrane</keyword>
<evidence type="ECO:0000313" key="4">
    <source>
        <dbReference type="Proteomes" id="UP000232883"/>
    </source>
</evidence>
<dbReference type="GO" id="GO:0016740">
    <property type="term" value="F:transferase activity"/>
    <property type="evidence" value="ECO:0007669"/>
    <property type="project" value="UniProtKB-KW"/>
</dbReference>
<dbReference type="EMBL" id="CP025096">
    <property type="protein sequence ID" value="AUD02737.1"/>
    <property type="molecule type" value="Genomic_DNA"/>
</dbReference>
<sequence length="328" mass="37750">MPVPDLSIIIVNYKTPQLILNCLASVHTFTQGITFEVIIVDNQSADDSQRIIQTAYSDVRWFQMGYNSGFARANNYGIRKAEAPLFLLLNSDTLLIDNALANSVRVLHDQPDVAAVSAMQLKADRQPRPNLYTTFGQMRRAFYILPSGEASERFLLRLLPDPHYTDPNQVEWLSGAFLMTRKTVVARAGLMDESFFMYGEDVEWGYRLGKQGRLLLLRDTHFIHLEYGSSEDNQQHLVTHINRFKPQIQVSQLLWVRKQYGIGAYLVLILHYILMVPIVYAGKIAINLRNGHPLFGELKNQRAFTKQVTIFLQFFWKTLFNRPGFYKV</sequence>
<organism evidence="3 4">
    <name type="scientific">Spirosoma pollinicola</name>
    <dbReference type="NCBI Taxonomy" id="2057025"/>
    <lineage>
        <taxon>Bacteria</taxon>
        <taxon>Pseudomonadati</taxon>
        <taxon>Bacteroidota</taxon>
        <taxon>Cytophagia</taxon>
        <taxon>Cytophagales</taxon>
        <taxon>Cytophagaceae</taxon>
        <taxon>Spirosoma</taxon>
    </lineage>
</organism>
<evidence type="ECO:0000313" key="3">
    <source>
        <dbReference type="EMBL" id="AUD02737.1"/>
    </source>
</evidence>
<accession>A0A2K8YYM2</accession>
<dbReference type="KEGG" id="spir:CWM47_13350"/>
<dbReference type="Pfam" id="PF00535">
    <property type="entry name" value="Glycos_transf_2"/>
    <property type="match status" value="1"/>
</dbReference>
<dbReference type="RefSeq" id="WP_100988453.1">
    <property type="nucleotide sequence ID" value="NZ_CP025096.1"/>
</dbReference>
<evidence type="ECO:0000259" key="2">
    <source>
        <dbReference type="Pfam" id="PF00535"/>
    </source>
</evidence>
<keyword evidence="3" id="KW-0808">Transferase</keyword>
<proteinExistence type="predicted"/>
<gene>
    <name evidence="3" type="ORF">CWM47_13350</name>
</gene>
<dbReference type="Gene3D" id="3.90.550.10">
    <property type="entry name" value="Spore Coat Polysaccharide Biosynthesis Protein SpsA, Chain A"/>
    <property type="match status" value="1"/>
</dbReference>
<keyword evidence="1" id="KW-0812">Transmembrane</keyword>
<dbReference type="AlphaFoldDB" id="A0A2K8YYM2"/>
<evidence type="ECO:0000256" key="1">
    <source>
        <dbReference type="SAM" id="Phobius"/>
    </source>
</evidence>
<reference evidence="3 4" key="1">
    <citation type="submission" date="2017-11" db="EMBL/GenBank/DDBJ databases">
        <title>Taxonomic description and genome sequences of Spirosoma HA7 sp. nov., isolated from pollen microhabitat of Corylus avellana.</title>
        <authorList>
            <person name="Ambika Manirajan B."/>
            <person name="Suarez C."/>
            <person name="Ratering S."/>
            <person name="Geissler-Plaum R."/>
            <person name="Cardinale M."/>
            <person name="Sylvia S."/>
        </authorList>
    </citation>
    <scope>NUCLEOTIDE SEQUENCE [LARGE SCALE GENOMIC DNA]</scope>
    <source>
        <strain evidence="3 4">HA7</strain>
    </source>
</reference>